<reference evidence="2" key="1">
    <citation type="journal article" date="2019" name="Int. J. Syst. Evol. Microbiol.">
        <title>The Global Catalogue of Microorganisms (GCM) 10K type strain sequencing project: providing services to taxonomists for standard genome sequencing and annotation.</title>
        <authorList>
            <consortium name="The Broad Institute Genomics Platform"/>
            <consortium name="The Broad Institute Genome Sequencing Center for Infectious Disease"/>
            <person name="Wu L."/>
            <person name="Ma J."/>
        </authorList>
    </citation>
    <scope>NUCLEOTIDE SEQUENCE [LARGE SCALE GENOMIC DNA]</scope>
    <source>
        <strain evidence="2">KCTC 32514</strain>
    </source>
</reference>
<dbReference type="Proteomes" id="UP001597548">
    <property type="component" value="Unassembled WGS sequence"/>
</dbReference>
<keyword evidence="2" id="KW-1185">Reference proteome</keyword>
<organism evidence="1 2">
    <name type="scientific">Psychroserpens luteus</name>
    <dbReference type="NCBI Taxonomy" id="1434066"/>
    <lineage>
        <taxon>Bacteria</taxon>
        <taxon>Pseudomonadati</taxon>
        <taxon>Bacteroidota</taxon>
        <taxon>Flavobacteriia</taxon>
        <taxon>Flavobacteriales</taxon>
        <taxon>Flavobacteriaceae</taxon>
        <taxon>Psychroserpens</taxon>
    </lineage>
</organism>
<dbReference type="RefSeq" id="WP_194509080.1">
    <property type="nucleotide sequence ID" value="NZ_JADILU010000006.1"/>
</dbReference>
<comment type="caution">
    <text evidence="1">The sequence shown here is derived from an EMBL/GenBank/DDBJ whole genome shotgun (WGS) entry which is preliminary data.</text>
</comment>
<evidence type="ECO:0000313" key="1">
    <source>
        <dbReference type="EMBL" id="MFD2917220.1"/>
    </source>
</evidence>
<gene>
    <name evidence="1" type="ORF">ACFS29_16320</name>
</gene>
<name>A0ABW5ZW19_9FLAO</name>
<evidence type="ECO:0000313" key="2">
    <source>
        <dbReference type="Proteomes" id="UP001597548"/>
    </source>
</evidence>
<protein>
    <submittedName>
        <fullName evidence="1">Uncharacterized protein</fullName>
    </submittedName>
</protein>
<accession>A0ABW5ZW19</accession>
<proteinExistence type="predicted"/>
<sequence length="223" mass="25669">MLLISSECNAQEIIKAFNENSFSKQEIAMLKSTYGQNKTFIEDYEKQILITLSYFPELKNVNIVFRERNRKTPLATRPTFLSMFCQAKKRTYIITISNKSTDYLNTIIFKNLTFNAQIGVLSHELAHISDYLNKGFGKMLVIAKNELFCPKAVDTLEYSTDLSSINHGLGYQLLEWSTNVRVNLKRANWLGAVNLSEDEKSERYMNPSTIAEVISKHPLYQKD</sequence>
<dbReference type="EMBL" id="JBHUOS010000014">
    <property type="protein sequence ID" value="MFD2917220.1"/>
    <property type="molecule type" value="Genomic_DNA"/>
</dbReference>